<feature type="transmembrane region" description="Helical" evidence="1">
    <location>
        <begin position="73"/>
        <end position="91"/>
    </location>
</feature>
<evidence type="ECO:0000256" key="1">
    <source>
        <dbReference type="SAM" id="Phobius"/>
    </source>
</evidence>
<name>A0A5M6CVJ9_9BACT</name>
<feature type="transmembrane region" description="Helical" evidence="1">
    <location>
        <begin position="262"/>
        <end position="281"/>
    </location>
</feature>
<dbReference type="EMBL" id="VWSH01000001">
    <property type="protein sequence ID" value="KAA5537239.1"/>
    <property type="molecule type" value="Genomic_DNA"/>
</dbReference>
<gene>
    <name evidence="2" type="ORF">F0919_06085</name>
</gene>
<protein>
    <submittedName>
        <fullName evidence="2">DUF4271 domain-containing protein</fullName>
    </submittedName>
</protein>
<keyword evidence="1" id="KW-0812">Transmembrane</keyword>
<feature type="transmembrane region" description="Helical" evidence="1">
    <location>
        <begin position="195"/>
        <end position="217"/>
    </location>
</feature>
<evidence type="ECO:0000313" key="3">
    <source>
        <dbReference type="Proteomes" id="UP000323632"/>
    </source>
</evidence>
<dbReference type="InterPro" id="IPR025367">
    <property type="entry name" value="DUF4271"/>
</dbReference>
<keyword evidence="1" id="KW-1133">Transmembrane helix</keyword>
<keyword evidence="3" id="KW-1185">Reference proteome</keyword>
<feature type="transmembrane region" description="Helical" evidence="1">
    <location>
        <begin position="223"/>
        <end position="241"/>
    </location>
</feature>
<dbReference type="Proteomes" id="UP000323632">
    <property type="component" value="Unassembled WGS sequence"/>
</dbReference>
<sequence>MRLTKYLLLLFSFLLCSVSVRSRVLYGYNIPEQVLEVRAKEQFKKDMAHNPILTAKTVTNAIERPHKTTDRSFDFLIILLLITAIAVFRFSNPTYFKNLFRAFRNQTLSARQLKDQISQNSAAGLAMDLVFCISMALYLYYAIAHLQHNNFISRYSDGIILLAIVLLFSAVYVIRYLFLKFTGWVFNISEITDNYTFNVFLINKIMGILIIPFTIVLAFGQGAWVQAALFLSLVFIVILFLNRYLRSGVVFGYFIKFSKFHFFMYLCASELLPLAVLMKVIKQCFFS</sequence>
<keyword evidence="1" id="KW-0472">Membrane</keyword>
<dbReference type="AlphaFoldDB" id="A0A5M6CVJ9"/>
<dbReference type="RefSeq" id="WP_150031814.1">
    <property type="nucleotide sequence ID" value="NZ_VWSH01000001.1"/>
</dbReference>
<feature type="transmembrane region" description="Helical" evidence="1">
    <location>
        <begin position="155"/>
        <end position="174"/>
    </location>
</feature>
<accession>A0A5M6CVJ9</accession>
<dbReference type="Pfam" id="PF14093">
    <property type="entry name" value="DUF4271"/>
    <property type="match status" value="1"/>
</dbReference>
<feature type="transmembrane region" description="Helical" evidence="1">
    <location>
        <begin position="122"/>
        <end position="143"/>
    </location>
</feature>
<organism evidence="2 3">
    <name type="scientific">Taibaiella lutea</name>
    <dbReference type="NCBI Taxonomy" id="2608001"/>
    <lineage>
        <taxon>Bacteria</taxon>
        <taxon>Pseudomonadati</taxon>
        <taxon>Bacteroidota</taxon>
        <taxon>Chitinophagia</taxon>
        <taxon>Chitinophagales</taxon>
        <taxon>Chitinophagaceae</taxon>
        <taxon>Taibaiella</taxon>
    </lineage>
</organism>
<evidence type="ECO:0000313" key="2">
    <source>
        <dbReference type="EMBL" id="KAA5537239.1"/>
    </source>
</evidence>
<comment type="caution">
    <text evidence="2">The sequence shown here is derived from an EMBL/GenBank/DDBJ whole genome shotgun (WGS) entry which is preliminary data.</text>
</comment>
<reference evidence="2 3" key="1">
    <citation type="submission" date="2019-09" db="EMBL/GenBank/DDBJ databases">
        <title>Genome sequence and assembly of Taibaiella sp.</title>
        <authorList>
            <person name="Chhetri G."/>
        </authorList>
    </citation>
    <scope>NUCLEOTIDE SEQUENCE [LARGE SCALE GENOMIC DNA]</scope>
    <source>
        <strain evidence="2 3">KVB11</strain>
    </source>
</reference>
<proteinExistence type="predicted"/>